<reference evidence="3" key="1">
    <citation type="submission" date="2008-12" db="EMBL/GenBank/DDBJ databases">
        <title>Annotation of Streptomyces ghanaensis ATCC 14672.</title>
        <authorList>
            <consortium name="The Broad Institute Genome Sequencing Platform"/>
            <consortium name="Broad Institute Microbial Sequencing Center"/>
            <person name="Fischbach M."/>
            <person name="Ward D."/>
            <person name="Young S."/>
            <person name="Kodira C.D."/>
            <person name="Zeng Q."/>
            <person name="Koehrsen M."/>
            <person name="Godfrey P."/>
            <person name="Alvarado L."/>
            <person name="Berlin A.M."/>
            <person name="Borenstein D."/>
            <person name="Chen Z."/>
            <person name="Engels R."/>
            <person name="Freedman E."/>
            <person name="Gellesch M."/>
            <person name="Goldberg J."/>
            <person name="Griggs A."/>
            <person name="Gujja S."/>
            <person name="Heiman D.I."/>
            <person name="Hepburn T.A."/>
            <person name="Howarth C."/>
            <person name="Jen D."/>
            <person name="Larson L."/>
            <person name="Lewis B."/>
            <person name="Mehta T."/>
            <person name="Park D."/>
            <person name="Pearson M."/>
            <person name="Roberts A."/>
            <person name="Saif S."/>
            <person name="Shea T.D."/>
            <person name="Shenoy N."/>
            <person name="Sisk P."/>
            <person name="Stolte C."/>
            <person name="Sykes S.N."/>
            <person name="Walk T."/>
            <person name="White J."/>
            <person name="Yandava C."/>
            <person name="Straight P."/>
            <person name="Clardy J."/>
            <person name="Hung D."/>
            <person name="Kolter R."/>
            <person name="Mekalanos J."/>
            <person name="Walker S."/>
            <person name="Walsh C.T."/>
            <person name="Wieland B.L.C."/>
            <person name="Ilzarbe M."/>
            <person name="Galagan J."/>
            <person name="Nusbaum C."/>
            <person name="Birren B."/>
        </authorList>
    </citation>
    <scope>NUCLEOTIDE SEQUENCE [LARGE SCALE GENOMIC DNA]</scope>
    <source>
        <strain evidence="3">ATCC 14672 / DSM 40746 / JCM 4963 / KCTC 9882 / NRRL B-12104 / FH 1290</strain>
    </source>
</reference>
<name>D6A5I4_STRV1</name>
<organism evidence="2 3">
    <name type="scientific">Streptomyces viridosporus (strain ATCC 14672 / DSM 40746 / JCM 4963 / KCTC 9882 / NRRL B-12104 / FH 1290)</name>
    <name type="common">Streptomyces ghanaensis</name>
    <dbReference type="NCBI Taxonomy" id="566461"/>
    <lineage>
        <taxon>Bacteria</taxon>
        <taxon>Bacillati</taxon>
        <taxon>Actinomycetota</taxon>
        <taxon>Actinomycetes</taxon>
        <taxon>Kitasatosporales</taxon>
        <taxon>Streptomycetaceae</taxon>
        <taxon>Streptomyces</taxon>
    </lineage>
</organism>
<evidence type="ECO:0000313" key="2">
    <source>
        <dbReference type="EMBL" id="EFE71696.2"/>
    </source>
</evidence>
<protein>
    <submittedName>
        <fullName evidence="2">Predicted protein</fullName>
    </submittedName>
</protein>
<feature type="compositionally biased region" description="Basic residues" evidence="1">
    <location>
        <begin position="59"/>
        <end position="69"/>
    </location>
</feature>
<accession>D6A5I4</accession>
<evidence type="ECO:0000313" key="3">
    <source>
        <dbReference type="Proteomes" id="UP000003824"/>
    </source>
</evidence>
<evidence type="ECO:0000256" key="1">
    <source>
        <dbReference type="SAM" id="MobiDB-lite"/>
    </source>
</evidence>
<proteinExistence type="predicted"/>
<dbReference type="PROSITE" id="PS51257">
    <property type="entry name" value="PROKAR_LIPOPROTEIN"/>
    <property type="match status" value="1"/>
</dbReference>
<sequence length="69" mass="7818">MWIRIWQCAGSITTASGGCPAFIPSGFPNRSRRRTCCDVRACRRLAPSGQRRSEGRTPGHGRRYKDRHD</sequence>
<dbReference type="Proteomes" id="UP000003824">
    <property type="component" value="Unassembled WGS sequence"/>
</dbReference>
<feature type="region of interest" description="Disordered" evidence="1">
    <location>
        <begin position="47"/>
        <end position="69"/>
    </location>
</feature>
<dbReference type="AlphaFoldDB" id="D6A5I4"/>
<dbReference type="EMBL" id="DS999641">
    <property type="protein sequence ID" value="EFE71696.2"/>
    <property type="molecule type" value="Genomic_DNA"/>
</dbReference>
<gene>
    <name evidence="2" type="ORF">SSFG_06932</name>
</gene>